<dbReference type="PANTHER" id="PTHR46586">
    <property type="entry name" value="ANKYRIN REPEAT-CONTAINING PROTEIN"/>
    <property type="match status" value="1"/>
</dbReference>
<dbReference type="Gene3D" id="3.40.50.1820">
    <property type="entry name" value="alpha/beta hydrolase"/>
    <property type="match status" value="1"/>
</dbReference>
<dbReference type="EMBL" id="QXFZ01000911">
    <property type="protein sequence ID" value="KAE9101494.1"/>
    <property type="molecule type" value="Genomic_DNA"/>
</dbReference>
<dbReference type="PANTHER" id="PTHR46586:SF3">
    <property type="entry name" value="ANKYRIN REPEAT-CONTAINING PROTEIN"/>
    <property type="match status" value="1"/>
</dbReference>
<dbReference type="SUPFAM" id="SSF48403">
    <property type="entry name" value="Ankyrin repeat"/>
    <property type="match status" value="1"/>
</dbReference>
<dbReference type="InterPro" id="IPR052050">
    <property type="entry name" value="SecEffector_AnkRepeat"/>
</dbReference>
<protein>
    <recommendedName>
        <fullName evidence="3">AB hydrolase-1 domain-containing protein</fullName>
    </recommendedName>
</protein>
<evidence type="ECO:0000313" key="2">
    <source>
        <dbReference type="Proteomes" id="UP000441208"/>
    </source>
</evidence>
<organism evidence="1 2">
    <name type="scientific">Phytophthora fragariae</name>
    <dbReference type="NCBI Taxonomy" id="53985"/>
    <lineage>
        <taxon>Eukaryota</taxon>
        <taxon>Sar</taxon>
        <taxon>Stramenopiles</taxon>
        <taxon>Oomycota</taxon>
        <taxon>Peronosporomycetes</taxon>
        <taxon>Peronosporales</taxon>
        <taxon>Peronosporaceae</taxon>
        <taxon>Phytophthora</taxon>
    </lineage>
</organism>
<proteinExistence type="predicted"/>
<dbReference type="Gene3D" id="1.25.40.20">
    <property type="entry name" value="Ankyrin repeat-containing domain"/>
    <property type="match status" value="1"/>
</dbReference>
<comment type="caution">
    <text evidence="1">The sequence shown here is derived from an EMBL/GenBank/DDBJ whole genome shotgun (WGS) entry which is preliminary data.</text>
</comment>
<dbReference type="InterPro" id="IPR029058">
    <property type="entry name" value="AB_hydrolase_fold"/>
</dbReference>
<evidence type="ECO:0008006" key="3">
    <source>
        <dbReference type="Google" id="ProtNLM"/>
    </source>
</evidence>
<accession>A0A6A3RQL1</accession>
<dbReference type="SUPFAM" id="SSF53474">
    <property type="entry name" value="alpha/beta-Hydrolases"/>
    <property type="match status" value="1"/>
</dbReference>
<dbReference type="Proteomes" id="UP000441208">
    <property type="component" value="Unassembled WGS sequence"/>
</dbReference>
<sequence length="501" mass="55558">MKPRSPLTLTLACARLVLRHKIPAKTLDIVSALLSDFLVEDISLSRACALSHTGSLALLDLIWTRSLRSGDYWSVAKLLHRESCYYRWQFSQCLVEAVKRGDLRMVQWILNHFSDCPVAPEVVEEAARGGHLWALQLLESDENCGEIQWTGDWVLYEHYSFNYAAIGGHWGVVEWLLDHSGITLEMRKNNSLVVLPMDGAASNGDLALLQWFHAHRREGCTTAAMDAPDSANATVDVYVRRVKALVTRTRPQMYGCFKELTTRHPLAMDFSLILLFVYLQGKVNVYTMDHRGTGKSTHLKCEKTQSAASELQDPTDLDPPRIPACAKELEERYGDLAAFSTTSAAMDLASFISDYGNDFSTTVYGLKYGSLWVERLMHLNPPEVTGYVSDGPTTTSGAALENFYNVSSLNVASSEVADAFLDLCAEDSECNAHFGKKGLKATLAHLKARLDNNPTSTCAKLVTSLEYGEKTDPPSMALQNILGTLLGDMTMRTLIPPIVYM</sequence>
<dbReference type="InterPro" id="IPR036770">
    <property type="entry name" value="Ankyrin_rpt-contain_sf"/>
</dbReference>
<evidence type="ECO:0000313" key="1">
    <source>
        <dbReference type="EMBL" id="KAE9101494.1"/>
    </source>
</evidence>
<name>A0A6A3RQL1_9STRA</name>
<dbReference type="AlphaFoldDB" id="A0A6A3RQL1"/>
<reference evidence="1 2" key="1">
    <citation type="submission" date="2018-08" db="EMBL/GenBank/DDBJ databases">
        <title>Genomic investigation of the strawberry pathogen Phytophthora fragariae indicates pathogenicity is determined by transcriptional variation in three key races.</title>
        <authorList>
            <person name="Adams T.M."/>
            <person name="Armitage A.D."/>
            <person name="Sobczyk M.K."/>
            <person name="Bates H.J."/>
            <person name="Dunwell J.M."/>
            <person name="Nellist C.F."/>
            <person name="Harrison R.J."/>
        </authorList>
    </citation>
    <scope>NUCLEOTIDE SEQUENCE [LARGE SCALE GENOMIC DNA]</scope>
    <source>
        <strain evidence="1 2">NOV-71</strain>
    </source>
</reference>
<gene>
    <name evidence="1" type="ORF">PF007_g15124</name>
</gene>